<protein>
    <submittedName>
        <fullName evidence="2">Tubulin monoglycylase TTLL3</fullName>
    </submittedName>
</protein>
<reference evidence="2 3" key="1">
    <citation type="submission" date="2019-03" db="EMBL/GenBank/DDBJ databases">
        <title>First draft genome of Liparis tanakae, snailfish: a comprehensive survey of snailfish specific genes.</title>
        <authorList>
            <person name="Kim W."/>
            <person name="Song I."/>
            <person name="Jeong J.-H."/>
            <person name="Kim D."/>
            <person name="Kim S."/>
            <person name="Ryu S."/>
            <person name="Song J.Y."/>
            <person name="Lee S.K."/>
        </authorList>
    </citation>
    <scope>NUCLEOTIDE SEQUENCE [LARGE SCALE GENOMIC DNA]</scope>
    <source>
        <tissue evidence="2">Muscle</tissue>
    </source>
</reference>
<accession>A0A4Z2ITZ9</accession>
<evidence type="ECO:0000256" key="1">
    <source>
        <dbReference type="SAM" id="MobiDB-lite"/>
    </source>
</evidence>
<dbReference type="OrthoDB" id="202825at2759"/>
<feature type="region of interest" description="Disordered" evidence="1">
    <location>
        <begin position="100"/>
        <end position="119"/>
    </location>
</feature>
<name>A0A4Z2ITZ9_9TELE</name>
<evidence type="ECO:0000313" key="3">
    <source>
        <dbReference type="Proteomes" id="UP000314294"/>
    </source>
</evidence>
<dbReference type="EMBL" id="SRLO01000047">
    <property type="protein sequence ID" value="TNN81365.1"/>
    <property type="molecule type" value="Genomic_DNA"/>
</dbReference>
<sequence length="136" mass="15181">MGMSMKSDACLSQLSPALSFFSSYRVLQSTVAPVEGRLRRRVPNLPVIKPDRLKTAKMRVAKAVKLRKVFSVQGPYPVIRAALWARGWVERHVPHAAQRATHYHGNEEDDGDDGADVTGETTKDTFLTVSIIDIYE</sequence>
<proteinExistence type="predicted"/>
<dbReference type="AlphaFoldDB" id="A0A4Z2ITZ9"/>
<keyword evidence="3" id="KW-1185">Reference proteome</keyword>
<gene>
    <name evidence="2" type="primary">ttll3_1</name>
    <name evidence="2" type="ORF">EYF80_008421</name>
</gene>
<comment type="caution">
    <text evidence="2">The sequence shown here is derived from an EMBL/GenBank/DDBJ whole genome shotgun (WGS) entry which is preliminary data.</text>
</comment>
<dbReference type="Proteomes" id="UP000314294">
    <property type="component" value="Unassembled WGS sequence"/>
</dbReference>
<evidence type="ECO:0000313" key="2">
    <source>
        <dbReference type="EMBL" id="TNN81365.1"/>
    </source>
</evidence>
<organism evidence="2 3">
    <name type="scientific">Liparis tanakae</name>
    <name type="common">Tanaka's snailfish</name>
    <dbReference type="NCBI Taxonomy" id="230148"/>
    <lineage>
        <taxon>Eukaryota</taxon>
        <taxon>Metazoa</taxon>
        <taxon>Chordata</taxon>
        <taxon>Craniata</taxon>
        <taxon>Vertebrata</taxon>
        <taxon>Euteleostomi</taxon>
        <taxon>Actinopterygii</taxon>
        <taxon>Neopterygii</taxon>
        <taxon>Teleostei</taxon>
        <taxon>Neoteleostei</taxon>
        <taxon>Acanthomorphata</taxon>
        <taxon>Eupercaria</taxon>
        <taxon>Perciformes</taxon>
        <taxon>Cottioidei</taxon>
        <taxon>Cottales</taxon>
        <taxon>Liparidae</taxon>
        <taxon>Liparis</taxon>
    </lineage>
</organism>